<gene>
    <name evidence="2" type="ORF">EV668_1448</name>
</gene>
<evidence type="ECO:0000313" key="3">
    <source>
        <dbReference type="Proteomes" id="UP000295122"/>
    </source>
</evidence>
<keyword evidence="3" id="KW-1185">Reference proteome</keyword>
<comment type="caution">
    <text evidence="2">The sequence shown here is derived from an EMBL/GenBank/DDBJ whole genome shotgun (WGS) entry which is preliminary data.</text>
</comment>
<feature type="region of interest" description="Disordered" evidence="1">
    <location>
        <begin position="149"/>
        <end position="168"/>
    </location>
</feature>
<protein>
    <submittedName>
        <fullName evidence="2">Uncharacterized protein</fullName>
    </submittedName>
</protein>
<dbReference type="EMBL" id="SNZR01000011">
    <property type="protein sequence ID" value="TDR94171.1"/>
    <property type="molecule type" value="Genomic_DNA"/>
</dbReference>
<name>A0A4R7C7C1_9HYPH</name>
<organism evidence="2 3">
    <name type="scientific">Enterovirga rhinocerotis</name>
    <dbReference type="NCBI Taxonomy" id="1339210"/>
    <lineage>
        <taxon>Bacteria</taxon>
        <taxon>Pseudomonadati</taxon>
        <taxon>Pseudomonadota</taxon>
        <taxon>Alphaproteobacteria</taxon>
        <taxon>Hyphomicrobiales</taxon>
        <taxon>Methylobacteriaceae</taxon>
        <taxon>Enterovirga</taxon>
    </lineage>
</organism>
<dbReference type="OrthoDB" id="6901389at2"/>
<dbReference type="RefSeq" id="WP_133769091.1">
    <property type="nucleotide sequence ID" value="NZ_SNZR01000011.1"/>
</dbReference>
<evidence type="ECO:0000313" key="2">
    <source>
        <dbReference type="EMBL" id="TDR94171.1"/>
    </source>
</evidence>
<evidence type="ECO:0000256" key="1">
    <source>
        <dbReference type="SAM" id="MobiDB-lite"/>
    </source>
</evidence>
<dbReference type="AlphaFoldDB" id="A0A4R7C7C1"/>
<proteinExistence type="predicted"/>
<sequence>MSPADRDLLLGAMHALRSYQHGNAAPDLARAIADDIERRLDRVPGRPSLTPNEDKVRAMMVCSPDRESMNAPGPLGIFARLSIAMREARGIAVARELDRSTAPTETILAFCKATAFEVVAMASGVGDGGLPAKLLMASIANHAERVERELATGSRPVEEVRLEPEPSA</sequence>
<accession>A0A4R7C7C1</accession>
<dbReference type="Proteomes" id="UP000295122">
    <property type="component" value="Unassembled WGS sequence"/>
</dbReference>
<reference evidence="2 3" key="1">
    <citation type="submission" date="2019-03" db="EMBL/GenBank/DDBJ databases">
        <title>Genomic Encyclopedia of Type Strains, Phase IV (KMG-IV): sequencing the most valuable type-strain genomes for metagenomic binning, comparative biology and taxonomic classification.</title>
        <authorList>
            <person name="Goeker M."/>
        </authorList>
    </citation>
    <scope>NUCLEOTIDE SEQUENCE [LARGE SCALE GENOMIC DNA]</scope>
    <source>
        <strain evidence="2 3">DSM 25903</strain>
    </source>
</reference>